<dbReference type="Proteomes" id="UP000316639">
    <property type="component" value="Unassembled WGS sequence"/>
</dbReference>
<name>A0A563EKI0_9PSEU</name>
<dbReference type="RefSeq" id="WP_146358316.1">
    <property type="nucleotide sequence ID" value="NZ_VOBR01000028.1"/>
</dbReference>
<dbReference type="Gene3D" id="3.40.1410.10">
    <property type="entry name" value="Chorismate lyase-like"/>
    <property type="match status" value="1"/>
</dbReference>
<accession>A0A563EKI0</accession>
<protein>
    <submittedName>
        <fullName evidence="1">Uncharacterized protein</fullName>
    </submittedName>
</protein>
<keyword evidence="2" id="KW-1185">Reference proteome</keyword>
<proteinExistence type="predicted"/>
<sequence>MGQNTADIQAGMRCLIALVHNSNSLILALSAWLAMYGVERNEVTHRLVDASTRRIPRREAEKLDLPASTPLLRRRGELWASPDGVAVPIATANAWVVPQRMPLEVVEQIRRVPLGIALQPHGMRRVPALPRCSTVHDADRGPRLVVRLSALLVVDGVPWALTDELVDQALVERVFRGAAVPPSSVA</sequence>
<comment type="caution">
    <text evidence="1">The sequence shown here is derived from an EMBL/GenBank/DDBJ whole genome shotgun (WGS) entry which is preliminary data.</text>
</comment>
<dbReference type="InterPro" id="IPR028978">
    <property type="entry name" value="Chorismate_lyase_/UTRA_dom_sf"/>
</dbReference>
<dbReference type="EMBL" id="VOBR01000028">
    <property type="protein sequence ID" value="TWP47044.1"/>
    <property type="molecule type" value="Genomic_DNA"/>
</dbReference>
<evidence type="ECO:0000313" key="2">
    <source>
        <dbReference type="Proteomes" id="UP000316639"/>
    </source>
</evidence>
<evidence type="ECO:0000313" key="1">
    <source>
        <dbReference type="EMBL" id="TWP47044.1"/>
    </source>
</evidence>
<gene>
    <name evidence="1" type="ORF">FKR81_33910</name>
</gene>
<dbReference type="AlphaFoldDB" id="A0A563EKI0"/>
<reference evidence="1 2" key="1">
    <citation type="submission" date="2019-07" db="EMBL/GenBank/DDBJ databases">
        <title>Lentzea xizangensis sp. nov., isolated from Qinghai-Tibetan Plateau Soils.</title>
        <authorList>
            <person name="Huang J."/>
        </authorList>
    </citation>
    <scope>NUCLEOTIDE SEQUENCE [LARGE SCALE GENOMIC DNA]</scope>
    <source>
        <strain evidence="1 2">FXJ1.1311</strain>
    </source>
</reference>
<organism evidence="1 2">
    <name type="scientific">Lentzea tibetensis</name>
    <dbReference type="NCBI Taxonomy" id="2591470"/>
    <lineage>
        <taxon>Bacteria</taxon>
        <taxon>Bacillati</taxon>
        <taxon>Actinomycetota</taxon>
        <taxon>Actinomycetes</taxon>
        <taxon>Pseudonocardiales</taxon>
        <taxon>Pseudonocardiaceae</taxon>
        <taxon>Lentzea</taxon>
    </lineage>
</organism>